<evidence type="ECO:0000313" key="5">
    <source>
        <dbReference type="EMBL" id="MDI9234930.1"/>
    </source>
</evidence>
<dbReference type="RefSeq" id="WP_283225273.1">
    <property type="nucleotide sequence ID" value="NZ_JASGBH010000011.1"/>
</dbReference>
<evidence type="ECO:0000256" key="2">
    <source>
        <dbReference type="ARBA" id="ARBA00022679"/>
    </source>
</evidence>
<dbReference type="InterPro" id="IPR022488">
    <property type="entry name" value="PPK2-related"/>
</dbReference>
<evidence type="ECO:0000256" key="1">
    <source>
        <dbReference type="ARBA" id="ARBA00009924"/>
    </source>
</evidence>
<keyword evidence="6" id="KW-1185">Reference proteome</keyword>
<organism evidence="5 6">
    <name type="scientific">Limnohabitans lacus</name>
    <dbReference type="NCBI Taxonomy" id="3045173"/>
    <lineage>
        <taxon>Bacteria</taxon>
        <taxon>Pseudomonadati</taxon>
        <taxon>Pseudomonadota</taxon>
        <taxon>Betaproteobacteria</taxon>
        <taxon>Burkholderiales</taxon>
        <taxon>Comamonadaceae</taxon>
        <taxon>Limnohabitans</taxon>
    </lineage>
</organism>
<gene>
    <name evidence="5" type="ORF">QLQ16_13915</name>
</gene>
<dbReference type="NCBIfam" id="TIGR03709">
    <property type="entry name" value="PPK2_rel_1"/>
    <property type="match status" value="1"/>
</dbReference>
<dbReference type="Proteomes" id="UP001431902">
    <property type="component" value="Unassembled WGS sequence"/>
</dbReference>
<comment type="similarity">
    <text evidence="1">Belongs to the polyphosphate kinase 2 (PPK2) family. Class I subfamily.</text>
</comment>
<reference evidence="5" key="1">
    <citation type="submission" date="2023-05" db="EMBL/GenBank/DDBJ databases">
        <title>Limnohabitans sp. strain HM2-2 Genome sequencing and assembly.</title>
        <authorList>
            <person name="Jung Y."/>
        </authorList>
    </citation>
    <scope>NUCLEOTIDE SEQUENCE</scope>
    <source>
        <strain evidence="5">HM2-2</strain>
    </source>
</reference>
<keyword evidence="2" id="KW-0808">Transferase</keyword>
<dbReference type="InterPro" id="IPR016898">
    <property type="entry name" value="Polyphosphate_phosphotransfera"/>
</dbReference>
<proteinExistence type="inferred from homology"/>
<name>A0ABT6XA12_9BURK</name>
<dbReference type="EMBL" id="JASGBH010000011">
    <property type="protein sequence ID" value="MDI9234930.1"/>
    <property type="molecule type" value="Genomic_DNA"/>
</dbReference>
<comment type="caution">
    <text evidence="5">The sequence shown here is derived from an EMBL/GenBank/DDBJ whole genome shotgun (WGS) entry which is preliminary data.</text>
</comment>
<evidence type="ECO:0000259" key="4">
    <source>
        <dbReference type="Pfam" id="PF03976"/>
    </source>
</evidence>
<accession>A0ABT6XA12</accession>
<dbReference type="PIRSF" id="PIRSF028756">
    <property type="entry name" value="PPK2_prd"/>
    <property type="match status" value="1"/>
</dbReference>
<sequence>MNAINWSDWRIPDGKALDLSRLPTLPKASSETDKLQWPARMTVLAEELNRLQAMLYASKTRGLLLVLQGMDTSGKDGCIRTVFAHISPLGVRAEAFGVPQALEQRHDFLWRIHGKTPALGEMVIFNRSHYEDVLVPVVKGQIKHAECEKRWHHIRHFESLLSDSGIAIVKCYLHISKDEQKKRLQARLDDPLKHWKVQASDFEDRRHWRAYMHAYAQAIQATSSDTSPWFVVPADSKAYRDLMVAELLVHTLQSMTLCMPRPTLDVRDFKMK</sequence>
<evidence type="ECO:0000256" key="3">
    <source>
        <dbReference type="ARBA" id="ARBA00022777"/>
    </source>
</evidence>
<feature type="domain" description="Polyphosphate kinase-2-related" evidence="4">
    <location>
        <begin position="38"/>
        <end position="255"/>
    </location>
</feature>
<dbReference type="Gene3D" id="3.40.50.300">
    <property type="entry name" value="P-loop containing nucleotide triphosphate hydrolases"/>
    <property type="match status" value="1"/>
</dbReference>
<dbReference type="SUPFAM" id="SSF52540">
    <property type="entry name" value="P-loop containing nucleoside triphosphate hydrolases"/>
    <property type="match status" value="1"/>
</dbReference>
<dbReference type="GO" id="GO:0016301">
    <property type="term" value="F:kinase activity"/>
    <property type="evidence" value="ECO:0007669"/>
    <property type="project" value="UniProtKB-KW"/>
</dbReference>
<dbReference type="PANTHER" id="PTHR34383">
    <property type="entry name" value="POLYPHOSPHATE:AMP PHOSPHOTRANSFERASE-RELATED"/>
    <property type="match status" value="1"/>
</dbReference>
<keyword evidence="3 5" id="KW-0418">Kinase</keyword>
<evidence type="ECO:0000313" key="6">
    <source>
        <dbReference type="Proteomes" id="UP001431902"/>
    </source>
</evidence>
<dbReference type="InterPro" id="IPR022300">
    <property type="entry name" value="PPK2-rel_1"/>
</dbReference>
<protein>
    <submittedName>
        <fullName evidence="5">Polyphosphate kinase 2 family protein</fullName>
    </submittedName>
</protein>
<dbReference type="InterPro" id="IPR027417">
    <property type="entry name" value="P-loop_NTPase"/>
</dbReference>
<dbReference type="Pfam" id="PF03976">
    <property type="entry name" value="PPK2"/>
    <property type="match status" value="1"/>
</dbReference>
<dbReference type="PANTHER" id="PTHR34383:SF3">
    <property type="entry name" value="POLYPHOSPHATE:AMP PHOSPHOTRANSFERASE"/>
    <property type="match status" value="1"/>
</dbReference>